<feature type="active site" description="Cysteine persulfide intermediate" evidence="1">
    <location>
        <position position="122"/>
    </location>
</feature>
<dbReference type="AlphaFoldDB" id="U3U6X7"/>
<organism evidence="2 3">
    <name type="scientific">Candidatus Pantoea carbekii</name>
    <dbReference type="NCBI Taxonomy" id="1235990"/>
    <lineage>
        <taxon>Bacteria</taxon>
        <taxon>Pseudomonadati</taxon>
        <taxon>Pseudomonadota</taxon>
        <taxon>Gammaproteobacteria</taxon>
        <taxon>Enterobacterales</taxon>
        <taxon>Erwiniaceae</taxon>
        <taxon>Pantoea</taxon>
    </lineage>
</organism>
<accession>U3U6X7</accession>
<keyword evidence="1" id="KW-0963">Cytoplasm</keyword>
<dbReference type="eggNOG" id="COG1526">
    <property type="taxonomic scope" value="Bacteria"/>
</dbReference>
<comment type="function">
    <text evidence="1">Required for formate dehydrogenase (FDH) activity. Acts as a sulfur carrier protein that transfers sulfur from IscS to the molybdenum cofactor prior to its insertion into FDH.</text>
</comment>
<dbReference type="HAMAP" id="MF_00187">
    <property type="entry name" value="FdhD"/>
    <property type="match status" value="1"/>
</dbReference>
<sequence length="275" mass="30714">MEKKERNIQKIDYTTIIGMQKVSVWKRHNLNKRTVDWLAEEIPIALIYNGISHVVIMATPNDLEIFALGFSLSEGIIASPSDIFGIDVVLVCKGIEVKIELSSRCFIALKKQRRTMFGRTSCGLCGIEQLDQIDKYIKPLAFTQNFNLANVDIGLAQLRDYQLIGNITGCTHIAAWMSPEGNLLVAFEDVGRHVALDKLLGYCSKNMWYKGAVLLSSRASYEIVYKSAMCGVEILFVVSAVTCLAVDIAKRFNVSLIGFSKLGRATIYTHPERIL</sequence>
<dbReference type="STRING" id="1235990.BMSBPS_0490"/>
<dbReference type="PANTHER" id="PTHR30592">
    <property type="entry name" value="FORMATE DEHYDROGENASE"/>
    <property type="match status" value="1"/>
</dbReference>
<keyword evidence="3" id="KW-1185">Reference proteome</keyword>
<gene>
    <name evidence="1 2" type="primary">fdhD</name>
    <name evidence="2" type="ORF">HHS_00240</name>
</gene>
<dbReference type="PANTHER" id="PTHR30592:SF1">
    <property type="entry name" value="SULFUR CARRIER PROTEIN FDHD"/>
    <property type="match status" value="1"/>
</dbReference>
<dbReference type="SUPFAM" id="SSF53927">
    <property type="entry name" value="Cytidine deaminase-like"/>
    <property type="match status" value="1"/>
</dbReference>
<dbReference type="KEGG" id="pck:BMSBPS_0490"/>
<dbReference type="NCBIfam" id="TIGR00129">
    <property type="entry name" value="fdhD_narQ"/>
    <property type="match status" value="1"/>
</dbReference>
<dbReference type="GO" id="GO:0005737">
    <property type="term" value="C:cytoplasm"/>
    <property type="evidence" value="ECO:0007669"/>
    <property type="project" value="UniProtKB-SubCell"/>
</dbReference>
<evidence type="ECO:0000313" key="3">
    <source>
        <dbReference type="Proteomes" id="UP000016900"/>
    </source>
</evidence>
<dbReference type="Gene3D" id="3.10.20.10">
    <property type="match status" value="1"/>
</dbReference>
<dbReference type="OrthoDB" id="3197277at2"/>
<dbReference type="PATRIC" id="fig|1235990.3.peg.23"/>
<dbReference type="GO" id="GO:0006777">
    <property type="term" value="P:Mo-molybdopterin cofactor biosynthetic process"/>
    <property type="evidence" value="ECO:0007669"/>
    <property type="project" value="UniProtKB-UniRule"/>
</dbReference>
<comment type="similarity">
    <text evidence="1">Belongs to the FdhD family.</text>
</comment>
<dbReference type="KEGG" id="hhs:HHS_00240"/>
<name>U3U6X7_9GAMM</name>
<evidence type="ECO:0000256" key="1">
    <source>
        <dbReference type="HAMAP-Rule" id="MF_00187"/>
    </source>
</evidence>
<dbReference type="Gene3D" id="3.40.140.10">
    <property type="entry name" value="Cytidine Deaminase, domain 2"/>
    <property type="match status" value="1"/>
</dbReference>
<feature type="binding site" evidence="1">
    <location>
        <begin position="259"/>
        <end position="264"/>
    </location>
    <ligand>
        <name>Mo-bis(molybdopterin guanine dinucleotide)</name>
        <dbReference type="ChEBI" id="CHEBI:60539"/>
    </ligand>
</feature>
<dbReference type="GO" id="GO:0016783">
    <property type="term" value="F:sulfurtransferase activity"/>
    <property type="evidence" value="ECO:0007669"/>
    <property type="project" value="InterPro"/>
</dbReference>
<comment type="subcellular location">
    <subcellularLocation>
        <location evidence="1">Cytoplasm</location>
    </subcellularLocation>
</comment>
<dbReference type="GO" id="GO:0097163">
    <property type="term" value="F:sulfur carrier activity"/>
    <property type="evidence" value="ECO:0007669"/>
    <property type="project" value="UniProtKB-UniRule"/>
</dbReference>
<proteinExistence type="inferred from homology"/>
<dbReference type="InterPro" id="IPR003786">
    <property type="entry name" value="FdhD"/>
</dbReference>
<protein>
    <recommendedName>
        <fullName evidence="1">Sulfur carrier protein FdhD</fullName>
    </recommendedName>
</protein>
<dbReference type="EMBL" id="AP012554">
    <property type="protein sequence ID" value="BAN99993.1"/>
    <property type="molecule type" value="Genomic_DNA"/>
</dbReference>
<dbReference type="InterPro" id="IPR016193">
    <property type="entry name" value="Cytidine_deaminase-like"/>
</dbReference>
<dbReference type="Pfam" id="PF02634">
    <property type="entry name" value="FdhD-NarQ"/>
    <property type="match status" value="1"/>
</dbReference>
<keyword evidence="1" id="KW-0501">Molybdenum cofactor biosynthesis</keyword>
<evidence type="ECO:0000313" key="2">
    <source>
        <dbReference type="EMBL" id="BAN99993.1"/>
    </source>
</evidence>
<reference evidence="2 3" key="1">
    <citation type="submission" date="2012-10" db="EMBL/GenBank/DDBJ databases">
        <title>Genome sequence of the symbiont of the pentatomidae stink bug Halyomorpha halys.</title>
        <authorList>
            <person name="Kobayashi H."/>
            <person name="Fujii-Muramatsu R."/>
            <person name="Takeishi K."/>
            <person name="Noda H."/>
        </authorList>
    </citation>
    <scope>NUCLEOTIDE SEQUENCE [LARGE SCALE GENOMIC DNA]</scope>
</reference>
<dbReference type="Proteomes" id="UP000016900">
    <property type="component" value="Chromosome"/>
</dbReference>
<dbReference type="PIRSF" id="PIRSF015626">
    <property type="entry name" value="FdhD"/>
    <property type="match status" value="1"/>
</dbReference>